<dbReference type="PANTHER" id="PTHR46084">
    <property type="entry name" value="PROTEIN MALE DISCOVERER 2"/>
    <property type="match status" value="1"/>
</dbReference>
<protein>
    <submittedName>
        <fullName evidence="6">Uncharacterized protein</fullName>
    </submittedName>
</protein>
<organism evidence="6 7">
    <name type="scientific">Phaseolus angularis</name>
    <name type="common">Azuki bean</name>
    <name type="synonym">Vigna angularis</name>
    <dbReference type="NCBI Taxonomy" id="3914"/>
    <lineage>
        <taxon>Eukaryota</taxon>
        <taxon>Viridiplantae</taxon>
        <taxon>Streptophyta</taxon>
        <taxon>Embryophyta</taxon>
        <taxon>Tracheophyta</taxon>
        <taxon>Spermatophyta</taxon>
        <taxon>Magnoliopsida</taxon>
        <taxon>eudicotyledons</taxon>
        <taxon>Gunneridae</taxon>
        <taxon>Pentapetalae</taxon>
        <taxon>rosids</taxon>
        <taxon>fabids</taxon>
        <taxon>Fabales</taxon>
        <taxon>Fabaceae</taxon>
        <taxon>Papilionoideae</taxon>
        <taxon>50 kb inversion clade</taxon>
        <taxon>NPAAA clade</taxon>
        <taxon>indigoferoid/millettioid clade</taxon>
        <taxon>Phaseoleae</taxon>
        <taxon>Vigna</taxon>
    </lineage>
</organism>
<dbReference type="EMBL" id="CM003376">
    <property type="protein sequence ID" value="KOM45170.1"/>
    <property type="molecule type" value="Genomic_DNA"/>
</dbReference>
<keyword evidence="3" id="KW-1133">Transmembrane helix</keyword>
<keyword evidence="2" id="KW-0732">Signal</keyword>
<evidence type="ECO:0000256" key="4">
    <source>
        <dbReference type="ARBA" id="ARBA00023136"/>
    </source>
</evidence>
<evidence type="ECO:0000256" key="3">
    <source>
        <dbReference type="ARBA" id="ARBA00022989"/>
    </source>
</evidence>
<comment type="subcellular location">
    <subcellularLocation>
        <location evidence="5">Endomembrane system</location>
        <topology evidence="5">Single-pass type I membrane protein</topology>
    </subcellularLocation>
</comment>
<dbReference type="GO" id="GO:0012505">
    <property type="term" value="C:endomembrane system"/>
    <property type="evidence" value="ECO:0007669"/>
    <property type="project" value="UniProtKB-SubCell"/>
</dbReference>
<sequence length="100" mass="11221">MSLPYPFICFLSPFSFGFRGATVRGVCGGHSTVQRCGGTAVRQCVRWSLVLRFCVLGLREVQLQKAFITGVPKLNQVELETVCEDFSNIINTFLEKIWDS</sequence>
<proteinExistence type="predicted"/>
<dbReference type="Gramene" id="KOM45170">
    <property type="protein sequence ID" value="KOM45170"/>
    <property type="gene ID" value="LR48_Vigan06g047600"/>
</dbReference>
<keyword evidence="4" id="KW-0472">Membrane</keyword>
<evidence type="ECO:0000256" key="5">
    <source>
        <dbReference type="ARBA" id="ARBA00046288"/>
    </source>
</evidence>
<dbReference type="PANTHER" id="PTHR46084:SF1">
    <property type="entry name" value="PROTEIN MALE DISCOVERER 2"/>
    <property type="match status" value="1"/>
</dbReference>
<evidence type="ECO:0000256" key="2">
    <source>
        <dbReference type="ARBA" id="ARBA00022729"/>
    </source>
</evidence>
<dbReference type="Proteomes" id="UP000053144">
    <property type="component" value="Chromosome 6"/>
</dbReference>
<evidence type="ECO:0000256" key="1">
    <source>
        <dbReference type="ARBA" id="ARBA00022692"/>
    </source>
</evidence>
<evidence type="ECO:0000313" key="7">
    <source>
        <dbReference type="Proteomes" id="UP000053144"/>
    </source>
</evidence>
<reference evidence="7" key="1">
    <citation type="journal article" date="2015" name="Proc. Natl. Acad. Sci. U.S.A.">
        <title>Genome sequencing of adzuki bean (Vigna angularis) provides insight into high starch and low fat accumulation and domestication.</title>
        <authorList>
            <person name="Yang K."/>
            <person name="Tian Z."/>
            <person name="Chen C."/>
            <person name="Luo L."/>
            <person name="Zhao B."/>
            <person name="Wang Z."/>
            <person name="Yu L."/>
            <person name="Li Y."/>
            <person name="Sun Y."/>
            <person name="Li W."/>
            <person name="Chen Y."/>
            <person name="Li Y."/>
            <person name="Zhang Y."/>
            <person name="Ai D."/>
            <person name="Zhao J."/>
            <person name="Shang C."/>
            <person name="Ma Y."/>
            <person name="Wu B."/>
            <person name="Wang M."/>
            <person name="Gao L."/>
            <person name="Sun D."/>
            <person name="Zhang P."/>
            <person name="Guo F."/>
            <person name="Wang W."/>
            <person name="Li Y."/>
            <person name="Wang J."/>
            <person name="Varshney R.K."/>
            <person name="Wang J."/>
            <person name="Ling H.Q."/>
            <person name="Wan P."/>
        </authorList>
    </citation>
    <scope>NUCLEOTIDE SEQUENCE</scope>
    <source>
        <strain evidence="7">cv. Jingnong 6</strain>
    </source>
</reference>
<keyword evidence="1" id="KW-0812">Transmembrane</keyword>
<dbReference type="AlphaFoldDB" id="A0A0L9UQJ6"/>
<dbReference type="STRING" id="3914.A0A0L9UQJ6"/>
<name>A0A0L9UQJ6_PHAAN</name>
<accession>A0A0L9UQJ6</accession>
<evidence type="ECO:0000313" key="6">
    <source>
        <dbReference type="EMBL" id="KOM45170.1"/>
    </source>
</evidence>
<gene>
    <name evidence="6" type="ORF">LR48_Vigan06g047600</name>
</gene>